<comment type="caution">
    <text evidence="2">The sequence shown here is derived from an EMBL/GenBank/DDBJ whole genome shotgun (WGS) entry which is preliminary data.</text>
</comment>
<dbReference type="EMBL" id="JAKUCV010004486">
    <property type="protein sequence ID" value="KAJ4835222.1"/>
    <property type="molecule type" value="Genomic_DNA"/>
</dbReference>
<evidence type="ECO:0000313" key="3">
    <source>
        <dbReference type="Proteomes" id="UP001141552"/>
    </source>
</evidence>
<reference evidence="2" key="1">
    <citation type="submission" date="2022-02" db="EMBL/GenBank/DDBJ databases">
        <authorList>
            <person name="Henning P.M."/>
            <person name="McCubbin A.G."/>
            <person name="Shore J.S."/>
        </authorList>
    </citation>
    <scope>NUCLEOTIDE SEQUENCE</scope>
    <source>
        <strain evidence="2">F60SS</strain>
        <tissue evidence="2">Leaves</tissue>
    </source>
</reference>
<proteinExistence type="predicted"/>
<dbReference type="AlphaFoldDB" id="A0A9Q0FRH1"/>
<feature type="region of interest" description="Disordered" evidence="1">
    <location>
        <begin position="1"/>
        <end position="22"/>
    </location>
</feature>
<dbReference type="Proteomes" id="UP001141552">
    <property type="component" value="Unassembled WGS sequence"/>
</dbReference>
<evidence type="ECO:0000313" key="2">
    <source>
        <dbReference type="EMBL" id="KAJ4835222.1"/>
    </source>
</evidence>
<name>A0A9Q0FRH1_9ROSI</name>
<organism evidence="2 3">
    <name type="scientific">Turnera subulata</name>
    <dbReference type="NCBI Taxonomy" id="218843"/>
    <lineage>
        <taxon>Eukaryota</taxon>
        <taxon>Viridiplantae</taxon>
        <taxon>Streptophyta</taxon>
        <taxon>Embryophyta</taxon>
        <taxon>Tracheophyta</taxon>
        <taxon>Spermatophyta</taxon>
        <taxon>Magnoliopsida</taxon>
        <taxon>eudicotyledons</taxon>
        <taxon>Gunneridae</taxon>
        <taxon>Pentapetalae</taxon>
        <taxon>rosids</taxon>
        <taxon>fabids</taxon>
        <taxon>Malpighiales</taxon>
        <taxon>Passifloraceae</taxon>
        <taxon>Turnera</taxon>
    </lineage>
</organism>
<sequence length="243" mass="28067">MANLIAETLEEEQRPGIDQNPNQSQEWETMARAWISAFPGAQAVSTTEVEAWIDSNYASLPADLQSMPRADLIDRLLSIQHYMRLSSQVKEMNNQSEASHARFQRTDQWLPVYSWLESLDRDEVVKSKDIAEWLNANPEIREDLCSRHSRYHLMHYIKKCHMKILKRREKKKPDKPTSPNSLAIVEVKSVQPAVVPVNPLNHIPKDSDLYAAKRNEAVRKYEILLELEKKLSPLFAKPQAVNK</sequence>
<evidence type="ECO:0008006" key="4">
    <source>
        <dbReference type="Google" id="ProtNLM"/>
    </source>
</evidence>
<keyword evidence="3" id="KW-1185">Reference proteome</keyword>
<reference evidence="2" key="2">
    <citation type="journal article" date="2023" name="Plants (Basel)">
        <title>Annotation of the Turnera subulata (Passifloraceae) Draft Genome Reveals the S-Locus Evolved after the Divergence of Turneroideae from Passifloroideae in a Stepwise Manner.</title>
        <authorList>
            <person name="Henning P.M."/>
            <person name="Roalson E.H."/>
            <person name="Mir W."/>
            <person name="McCubbin A.G."/>
            <person name="Shore J.S."/>
        </authorList>
    </citation>
    <scope>NUCLEOTIDE SEQUENCE</scope>
    <source>
        <strain evidence="2">F60SS</strain>
    </source>
</reference>
<dbReference type="OrthoDB" id="1886825at2759"/>
<accession>A0A9Q0FRH1</accession>
<protein>
    <recommendedName>
        <fullName evidence="4">Channel forming colicins domain-containing protein</fullName>
    </recommendedName>
</protein>
<gene>
    <name evidence="2" type="ORF">Tsubulata_921049</name>
</gene>
<evidence type="ECO:0000256" key="1">
    <source>
        <dbReference type="SAM" id="MobiDB-lite"/>
    </source>
</evidence>